<dbReference type="InterPro" id="IPR029062">
    <property type="entry name" value="Class_I_gatase-like"/>
</dbReference>
<organism evidence="2 3">
    <name type="scientific">Clostridium rhizosphaerae</name>
    <dbReference type="NCBI Taxonomy" id="2803861"/>
    <lineage>
        <taxon>Bacteria</taxon>
        <taxon>Bacillati</taxon>
        <taxon>Bacillota</taxon>
        <taxon>Clostridia</taxon>
        <taxon>Eubacteriales</taxon>
        <taxon>Clostridiaceae</taxon>
        <taxon>Clostridium</taxon>
    </lineage>
</organism>
<comment type="caution">
    <text evidence="2">The sequence shown here is derived from an EMBL/GenBank/DDBJ whole genome shotgun (WGS) entry which is preliminary data.</text>
</comment>
<evidence type="ECO:0000259" key="1">
    <source>
        <dbReference type="SMART" id="SM00635"/>
    </source>
</evidence>
<feature type="domain" description="BIG2" evidence="1">
    <location>
        <begin position="805"/>
        <end position="885"/>
    </location>
</feature>
<evidence type="ECO:0000313" key="2">
    <source>
        <dbReference type="EMBL" id="MBL4935440.1"/>
    </source>
</evidence>
<dbReference type="RefSeq" id="WP_202748049.1">
    <property type="nucleotide sequence ID" value="NZ_JAESWC010000002.1"/>
</dbReference>
<dbReference type="EMBL" id="JAESWC010000002">
    <property type="protein sequence ID" value="MBL4935440.1"/>
    <property type="molecule type" value="Genomic_DNA"/>
</dbReference>
<accession>A0ABS1T809</accession>
<dbReference type="SUPFAM" id="SSF49373">
    <property type="entry name" value="Invasin/intimin cell-adhesion fragments"/>
    <property type="match status" value="3"/>
</dbReference>
<reference evidence="2 3" key="1">
    <citation type="submission" date="2021-01" db="EMBL/GenBank/DDBJ databases">
        <title>Genome public.</title>
        <authorList>
            <person name="Liu C."/>
            <person name="Sun Q."/>
        </authorList>
    </citation>
    <scope>NUCLEOTIDE SEQUENCE [LARGE SCALE GENOMIC DNA]</scope>
    <source>
        <strain evidence="2 3">YIM B02515</strain>
    </source>
</reference>
<sequence length="893" mass="94491">MKNRNFKKINAIVLSIFLVILQLSGLSFTKAIQASAEAAAPYQWNNTIPEKKPAEGSKNNGKLVLFDNSHQNTAGQADWVLDGGFSDFADALVKEGYTVREYRGIDKDKDGAIRFFDDRSLKAEEEGTQTDKNEAIITYDAIKDADVFVTAEANRPLRFSEREALKKFVDSGKGIYFIGDHYNADRNCNTWDGTEVYNGYNRFDGSQYIMDGLYGDMRNPKDGTKGWLSENFGLRFRFNAIDFKSGATGVKPEGETEGLTKGVSPVLMAASSTLAITNPNIAKGIVYLSNTDKAAKWGSAVDKGIYFGGENEGAYVAISKPSAGRAAFIGDSSPIEDATAKYKNEKDGSTKSLHAGWTSAGNAAQLSINIVNWLSDSSISYVGFGNGGHTKGIATPTPMALEEMTDPDKGAPWSNPTVDSWNTDNYAAGSYGAPFGTATGGGGTTPPASGSPILTLAPIYIYGSEPFAVIIGGTVTNPQLGIYYRNGGTQVGAIKQDGVWSAGNAYATVNGTPPIAVTAKATKLPNDGQMGIRARVSGNSSKADTLYVTSMSSGYGFIEGTVTAETGDAAAVIDGEDIIGTAQVETDKKVKIAVKEGANYSISIYGKNGEKKTDLPGTYKVTAGQSTNIVQEIKVTGISLNKSEVKAAVGSEFNLSATVTPDNASNKKVIWTTSNQDVATVTNGLVKLNNAGKAIITAAAEDGGYTATCNVTAYVPVAGVELNKNALTIKQNESETLIAKVLPENAENKGVKFTSSNTEVAYVDIDGKVTGKTVGSATITVTTDEGGYTASAVVNVEAVPVENVAVKSVKLNKHSLIMTSKQTSKLIANINPENATNKNLVWTIDNSNLADIKAKDNTLVISAKRFGVTTITVKTEDGGFVDSCQIIILPSLY</sequence>
<dbReference type="SUPFAM" id="SSF52317">
    <property type="entry name" value="Class I glutamine amidotransferase-like"/>
    <property type="match status" value="1"/>
</dbReference>
<feature type="domain" description="BIG2" evidence="1">
    <location>
        <begin position="716"/>
        <end position="793"/>
    </location>
</feature>
<dbReference type="Pfam" id="PF02368">
    <property type="entry name" value="Big_2"/>
    <property type="match status" value="3"/>
</dbReference>
<dbReference type="Gene3D" id="2.60.40.1080">
    <property type="match status" value="3"/>
</dbReference>
<evidence type="ECO:0000313" key="3">
    <source>
        <dbReference type="Proteomes" id="UP000632377"/>
    </source>
</evidence>
<protein>
    <submittedName>
        <fullName evidence="2">Ig domain-containing protein</fullName>
    </submittedName>
</protein>
<keyword evidence="3" id="KW-1185">Reference proteome</keyword>
<gene>
    <name evidence="2" type="ORF">JK636_06670</name>
</gene>
<dbReference type="InterPro" id="IPR003343">
    <property type="entry name" value="Big_2"/>
</dbReference>
<proteinExistence type="predicted"/>
<dbReference type="Proteomes" id="UP000632377">
    <property type="component" value="Unassembled WGS sequence"/>
</dbReference>
<dbReference type="InterPro" id="IPR008964">
    <property type="entry name" value="Invasin/intimin_cell_adhesion"/>
</dbReference>
<dbReference type="SMART" id="SM00635">
    <property type="entry name" value="BID_2"/>
    <property type="match status" value="3"/>
</dbReference>
<name>A0ABS1T809_9CLOT</name>
<feature type="domain" description="BIG2" evidence="1">
    <location>
        <begin position="634"/>
        <end position="710"/>
    </location>
</feature>